<evidence type="ECO:0000256" key="1">
    <source>
        <dbReference type="SAM" id="Phobius"/>
    </source>
</evidence>
<keyword evidence="1" id="KW-0812">Transmembrane</keyword>
<evidence type="ECO:0000313" key="2">
    <source>
        <dbReference type="EMBL" id="SVB32772.1"/>
    </source>
</evidence>
<reference evidence="2" key="1">
    <citation type="submission" date="2018-05" db="EMBL/GenBank/DDBJ databases">
        <authorList>
            <person name="Lanie J.A."/>
            <person name="Ng W.-L."/>
            <person name="Kazmierczak K.M."/>
            <person name="Andrzejewski T.M."/>
            <person name="Davidsen T.M."/>
            <person name="Wayne K.J."/>
            <person name="Tettelin H."/>
            <person name="Glass J.I."/>
            <person name="Rusch D."/>
            <person name="Podicherti R."/>
            <person name="Tsui H.-C.T."/>
            <person name="Winkler M.E."/>
        </authorList>
    </citation>
    <scope>NUCLEOTIDE SEQUENCE</scope>
</reference>
<name>A0A382D404_9ZZZZ</name>
<gene>
    <name evidence="2" type="ORF">METZ01_LOCUS185626</name>
</gene>
<sequence>EINALDGDCKNEYKKGFNIGAKKYLKMSVFNGSLIGYLLFLKSMS</sequence>
<keyword evidence="1" id="KW-1133">Transmembrane helix</keyword>
<keyword evidence="1" id="KW-0472">Membrane</keyword>
<dbReference type="AlphaFoldDB" id="A0A382D404"/>
<dbReference type="EMBL" id="UINC01037377">
    <property type="protein sequence ID" value="SVB32772.1"/>
    <property type="molecule type" value="Genomic_DNA"/>
</dbReference>
<feature type="non-terminal residue" evidence="2">
    <location>
        <position position="1"/>
    </location>
</feature>
<accession>A0A382D404</accession>
<protein>
    <submittedName>
        <fullName evidence="2">Uncharacterized protein</fullName>
    </submittedName>
</protein>
<feature type="transmembrane region" description="Helical" evidence="1">
    <location>
        <begin position="24"/>
        <end position="41"/>
    </location>
</feature>
<proteinExistence type="predicted"/>
<organism evidence="2">
    <name type="scientific">marine metagenome</name>
    <dbReference type="NCBI Taxonomy" id="408172"/>
    <lineage>
        <taxon>unclassified sequences</taxon>
        <taxon>metagenomes</taxon>
        <taxon>ecological metagenomes</taxon>
    </lineage>
</organism>